<evidence type="ECO:0000313" key="9">
    <source>
        <dbReference type="EMBL" id="RAU16645.1"/>
    </source>
</evidence>
<dbReference type="GO" id="GO:0006281">
    <property type="term" value="P:DNA repair"/>
    <property type="evidence" value="ECO:0007669"/>
    <property type="project" value="UniProtKB-KW"/>
</dbReference>
<accession>A0A364NID2</accession>
<evidence type="ECO:0000256" key="1">
    <source>
        <dbReference type="ARBA" id="ARBA00007484"/>
    </source>
</evidence>
<gene>
    <name evidence="9" type="ORF">DN062_17075</name>
</gene>
<dbReference type="InterPro" id="IPR006197">
    <property type="entry name" value="Peptidase_S24_LexA"/>
</dbReference>
<proteinExistence type="inferred from homology"/>
<evidence type="ECO:0000256" key="5">
    <source>
        <dbReference type="ARBA" id="ARBA00023204"/>
    </source>
</evidence>
<dbReference type="PANTHER" id="PTHR33516">
    <property type="entry name" value="LEXA REPRESSOR"/>
    <property type="match status" value="1"/>
</dbReference>
<dbReference type="CDD" id="cd06529">
    <property type="entry name" value="S24_LexA-like"/>
    <property type="match status" value="1"/>
</dbReference>
<evidence type="ECO:0000256" key="3">
    <source>
        <dbReference type="ARBA" id="ARBA00022801"/>
    </source>
</evidence>
<evidence type="ECO:0000256" key="2">
    <source>
        <dbReference type="ARBA" id="ARBA00022763"/>
    </source>
</evidence>
<comment type="caution">
    <text evidence="9">The sequence shown here is derived from an EMBL/GenBank/DDBJ whole genome shotgun (WGS) entry which is preliminary data.</text>
</comment>
<evidence type="ECO:0000256" key="7">
    <source>
        <dbReference type="RuleBase" id="RU003991"/>
    </source>
</evidence>
<protein>
    <submittedName>
        <fullName evidence="9">UV protection and mutation protein</fullName>
    </submittedName>
</protein>
<dbReference type="Gene3D" id="2.10.109.10">
    <property type="entry name" value="Umud Fragment, subunit A"/>
    <property type="match status" value="1"/>
</dbReference>
<dbReference type="GO" id="GO:0006355">
    <property type="term" value="P:regulation of DNA-templated transcription"/>
    <property type="evidence" value="ECO:0007669"/>
    <property type="project" value="InterPro"/>
</dbReference>
<keyword evidence="5" id="KW-0234">DNA repair</keyword>
<dbReference type="Proteomes" id="UP000250744">
    <property type="component" value="Unassembled WGS sequence"/>
</dbReference>
<keyword evidence="10" id="KW-1185">Reference proteome</keyword>
<keyword evidence="2" id="KW-0227">DNA damage</keyword>
<dbReference type="GO" id="GO:0003677">
    <property type="term" value="F:DNA binding"/>
    <property type="evidence" value="ECO:0007669"/>
    <property type="project" value="InterPro"/>
</dbReference>
<comment type="similarity">
    <text evidence="1 7">Belongs to the peptidase S24 family.</text>
</comment>
<dbReference type="InterPro" id="IPR036286">
    <property type="entry name" value="LexA/Signal_pep-like_sf"/>
</dbReference>
<evidence type="ECO:0000256" key="6">
    <source>
        <dbReference type="ARBA" id="ARBA00023236"/>
    </source>
</evidence>
<dbReference type="GO" id="GO:0016787">
    <property type="term" value="F:hydrolase activity"/>
    <property type="evidence" value="ECO:0007669"/>
    <property type="project" value="UniProtKB-KW"/>
</dbReference>
<dbReference type="Pfam" id="PF00717">
    <property type="entry name" value="Peptidase_S24"/>
    <property type="match status" value="1"/>
</dbReference>
<dbReference type="EMBL" id="QKRX01000019">
    <property type="protein sequence ID" value="RAU16645.1"/>
    <property type="molecule type" value="Genomic_DNA"/>
</dbReference>
<dbReference type="OrthoDB" id="9787787at2"/>
<reference evidence="9 10" key="1">
    <citation type="submission" date="2018-06" db="EMBL/GenBank/DDBJ databases">
        <title>Nitrincola tibetense sp. nov., isolated from Lake XuguoCo on Tibetan Plateau.</title>
        <authorList>
            <person name="Xing P."/>
        </authorList>
    </citation>
    <scope>NUCLEOTIDE SEQUENCE [LARGE SCALE GENOMIC DNA]</scope>
    <source>
        <strain evidence="10">xg18</strain>
    </source>
</reference>
<dbReference type="AlphaFoldDB" id="A0A364NID2"/>
<dbReference type="PANTHER" id="PTHR33516:SF2">
    <property type="entry name" value="LEXA REPRESSOR-RELATED"/>
    <property type="match status" value="1"/>
</dbReference>
<feature type="domain" description="Peptidase S24/S26A/S26B/S26C" evidence="8">
    <location>
        <begin position="20"/>
        <end position="135"/>
    </location>
</feature>
<dbReference type="InterPro" id="IPR050077">
    <property type="entry name" value="LexA_repressor"/>
</dbReference>
<keyword evidence="4 7" id="KW-0068">Autocatalytic cleavage</keyword>
<keyword evidence="6" id="KW-0742">SOS response</keyword>
<dbReference type="InterPro" id="IPR015927">
    <property type="entry name" value="Peptidase_S24_S26A/B/C"/>
</dbReference>
<dbReference type="SUPFAM" id="SSF51306">
    <property type="entry name" value="LexA/Signal peptidase"/>
    <property type="match status" value="1"/>
</dbReference>
<dbReference type="PRINTS" id="PR00726">
    <property type="entry name" value="LEXASERPTASE"/>
</dbReference>
<evidence type="ECO:0000256" key="4">
    <source>
        <dbReference type="ARBA" id="ARBA00022813"/>
    </source>
</evidence>
<evidence type="ECO:0000259" key="8">
    <source>
        <dbReference type="Pfam" id="PF00717"/>
    </source>
</evidence>
<dbReference type="RefSeq" id="WP_112160509.1">
    <property type="nucleotide sequence ID" value="NZ_QKRX01000019.1"/>
</dbReference>
<dbReference type="NCBIfam" id="NF007621">
    <property type="entry name" value="PRK10276.1"/>
    <property type="match status" value="1"/>
</dbReference>
<dbReference type="GO" id="GO:0009432">
    <property type="term" value="P:SOS response"/>
    <property type="evidence" value="ECO:0007669"/>
    <property type="project" value="UniProtKB-KW"/>
</dbReference>
<keyword evidence="3 7" id="KW-0378">Hydrolase</keyword>
<name>A0A364NID2_9GAMM</name>
<sequence length="166" mass="18546">MNATTLNPCQEQQTSQLKIPLFLERVSAGFPSPAHGYVEHTLDLNQLCIQHPSATFFVRVQGDSMIDAGIYPMDILIVDCSLEVKHKDIVVASLDGEMTVKQFEQYPKPKLVPCNPAYSPIEINESHQFEIFGIVTNIIRKITRSSATASHKQQTLKTHPPSLTDE</sequence>
<organism evidence="9 10">
    <name type="scientific">Nitrincola tibetensis</name>
    <dbReference type="NCBI Taxonomy" id="2219697"/>
    <lineage>
        <taxon>Bacteria</taxon>
        <taxon>Pseudomonadati</taxon>
        <taxon>Pseudomonadota</taxon>
        <taxon>Gammaproteobacteria</taxon>
        <taxon>Oceanospirillales</taxon>
        <taxon>Oceanospirillaceae</taxon>
        <taxon>Nitrincola</taxon>
    </lineage>
</organism>
<evidence type="ECO:0000313" key="10">
    <source>
        <dbReference type="Proteomes" id="UP000250744"/>
    </source>
</evidence>
<dbReference type="InterPro" id="IPR039418">
    <property type="entry name" value="LexA-like"/>
</dbReference>